<evidence type="ECO:0000313" key="1">
    <source>
        <dbReference type="EMBL" id="MCS7484134.1"/>
    </source>
</evidence>
<keyword evidence="2" id="KW-1185">Reference proteome</keyword>
<reference evidence="1" key="1">
    <citation type="submission" date="2022-08" db="EMBL/GenBank/DDBJ databases">
        <authorList>
            <person name="Tistechok S."/>
            <person name="Samborskyy M."/>
            <person name="Roman I."/>
        </authorList>
    </citation>
    <scope>NUCLEOTIDE SEQUENCE</scope>
    <source>
        <strain evidence="1">DSM 103496</strain>
    </source>
</reference>
<dbReference type="Proteomes" id="UP001141259">
    <property type="component" value="Unassembled WGS sequence"/>
</dbReference>
<dbReference type="RefSeq" id="WP_259629587.1">
    <property type="nucleotide sequence ID" value="NZ_JANYMP010000041.1"/>
</dbReference>
<name>A0A9X2VY53_9PSEU</name>
<accession>A0A9X2VY53</accession>
<organism evidence="1 2">
    <name type="scientific">Umezawaea endophytica</name>
    <dbReference type="NCBI Taxonomy" id="1654476"/>
    <lineage>
        <taxon>Bacteria</taxon>
        <taxon>Bacillati</taxon>
        <taxon>Actinomycetota</taxon>
        <taxon>Actinomycetes</taxon>
        <taxon>Pseudonocardiales</taxon>
        <taxon>Pseudonocardiaceae</taxon>
        <taxon>Umezawaea</taxon>
    </lineage>
</organism>
<sequence>MSEHIDDPEFDRRLAEDLIALNADLDQVLDLDAGLVDATLPGRARIYAEDLDRVLDLDAGLAAILPTNPAPDTTARHDPDSEPVISHTREEAALLRFARTLASMPAVDRLHARLWLPRTALYTIRLLVRIGRSTREDLRVRAVDLVRLLAHDVAFDDGDALADALDHAHGLARGLKLALARVHTHFRDLAVDLDRDLSLALDRARVHTRDLDLDLALALDLVRDHDRDRVHDLARALKGARVHTRDLAVDLDRVLDLDYALDLALDLDHPPDKFSEHSVSQKKFEFVRAVEVDRAATDLREEDLLEAVGIMDRVVSDVVGADLGNADLTGIPLGGVRWSSTTRWPPTWQDLVYLNSVQIGHDLWEINQGGVDTDHLITMT</sequence>
<dbReference type="EMBL" id="JANYMP010000041">
    <property type="protein sequence ID" value="MCS7484134.1"/>
    <property type="molecule type" value="Genomic_DNA"/>
</dbReference>
<gene>
    <name evidence="1" type="ORF">NZH93_45515</name>
</gene>
<comment type="caution">
    <text evidence="1">The sequence shown here is derived from an EMBL/GenBank/DDBJ whole genome shotgun (WGS) entry which is preliminary data.</text>
</comment>
<protein>
    <submittedName>
        <fullName evidence="1">Uncharacterized protein</fullName>
    </submittedName>
</protein>
<proteinExistence type="predicted"/>
<evidence type="ECO:0000313" key="2">
    <source>
        <dbReference type="Proteomes" id="UP001141259"/>
    </source>
</evidence>
<dbReference type="AlphaFoldDB" id="A0A9X2VY53"/>